<proteinExistence type="inferred from homology"/>
<sequence length="561" mass="60071">MVPSLFQLPDELALTTLNHRFPCREPQIRALSTLLYPGAAPCKNVVIYGTEATGKSAITAALLAELSRQARLDGFNLEHAMINSAECITARHLYETVVAKVADALDSNAAPPRCETVSQLTVELSKLLKYTPRPGGFRFVLVFDAIDRQRDAPHTLLPALARLSEIIPSLTTVFIVTSPPPNFLLTSSVPHVHFPTYTKPDFVTILSLSAPPALPNTTAQETADLWARFTAAVHDALARAASRTLPSFRHACAALWPRFTAPIHAGTHSAREFSKLLVAARLHFQDERLLDPGVLAVTITTTTTTNATIATKPAISANTVIRMTPNQQNALPAIPPPPTTTTATPASAAVAATTKLTTPAVTLTNSRSETSAGLALAALLPTTARLLLLASYLASHNPTRHDQTLFSTHHHGRRRRRGRGLSVDGGGRGRGGKRRAQHRKIARKLLGAHAFVLERMLAIFEAVRAEWGDASGYDGDQDDEGRWRGKETGALGDADVGMAIATLASLRLLVRVGGGGAAGSVAAGAGDMMDRGGKWRVNVGWEVIRGLGRGIGVEVEEWLIE</sequence>
<dbReference type="Gene3D" id="1.10.8.60">
    <property type="match status" value="1"/>
</dbReference>
<dbReference type="AlphaFoldDB" id="A0AAN7HM04"/>
<organism evidence="11 12">
    <name type="scientific">Corynascus novoguineensis</name>
    <dbReference type="NCBI Taxonomy" id="1126955"/>
    <lineage>
        <taxon>Eukaryota</taxon>
        <taxon>Fungi</taxon>
        <taxon>Dikarya</taxon>
        <taxon>Ascomycota</taxon>
        <taxon>Pezizomycotina</taxon>
        <taxon>Sordariomycetes</taxon>
        <taxon>Sordariomycetidae</taxon>
        <taxon>Sordariales</taxon>
        <taxon>Chaetomiaceae</taxon>
        <taxon>Corynascus</taxon>
    </lineage>
</organism>
<name>A0AAN7HM04_9PEZI</name>
<feature type="domain" description="Orc1-like AAA ATPase" evidence="8">
    <location>
        <begin position="20"/>
        <end position="170"/>
    </location>
</feature>
<dbReference type="Pfam" id="PF14630">
    <property type="entry name" value="ORC5_C"/>
    <property type="match status" value="1"/>
</dbReference>
<comment type="similarity">
    <text evidence="2">Belongs to the ORC5 family.</text>
</comment>
<evidence type="ECO:0000256" key="3">
    <source>
        <dbReference type="ARBA" id="ARBA00022705"/>
    </source>
</evidence>
<evidence type="ECO:0000256" key="5">
    <source>
        <dbReference type="ARBA" id="ARBA00022840"/>
    </source>
</evidence>
<feature type="compositionally biased region" description="Basic residues" evidence="7">
    <location>
        <begin position="408"/>
        <end position="419"/>
    </location>
</feature>
<evidence type="ECO:0000256" key="2">
    <source>
        <dbReference type="ARBA" id="ARBA00006269"/>
    </source>
</evidence>
<dbReference type="InterPro" id="IPR047088">
    <property type="entry name" value="ORC5_C"/>
</dbReference>
<dbReference type="Pfam" id="PF21639">
    <property type="entry name" value="ORC5_lid"/>
    <property type="match status" value="1"/>
</dbReference>
<feature type="domain" description="ORC5 lid" evidence="10">
    <location>
        <begin position="226"/>
        <end position="285"/>
    </location>
</feature>
<evidence type="ECO:0000256" key="6">
    <source>
        <dbReference type="ARBA" id="ARBA00023242"/>
    </source>
</evidence>
<accession>A0AAN7HM04</accession>
<reference evidence="11" key="1">
    <citation type="journal article" date="2023" name="Mol. Phylogenet. Evol.">
        <title>Genome-scale phylogeny and comparative genomics of the fungal order Sordariales.</title>
        <authorList>
            <person name="Hensen N."/>
            <person name="Bonometti L."/>
            <person name="Westerberg I."/>
            <person name="Brannstrom I.O."/>
            <person name="Guillou S."/>
            <person name="Cros-Aarteil S."/>
            <person name="Calhoun S."/>
            <person name="Haridas S."/>
            <person name="Kuo A."/>
            <person name="Mondo S."/>
            <person name="Pangilinan J."/>
            <person name="Riley R."/>
            <person name="LaButti K."/>
            <person name="Andreopoulos B."/>
            <person name="Lipzen A."/>
            <person name="Chen C."/>
            <person name="Yan M."/>
            <person name="Daum C."/>
            <person name="Ng V."/>
            <person name="Clum A."/>
            <person name="Steindorff A."/>
            <person name="Ohm R.A."/>
            <person name="Martin F."/>
            <person name="Silar P."/>
            <person name="Natvig D.O."/>
            <person name="Lalanne C."/>
            <person name="Gautier V."/>
            <person name="Ament-Velasquez S.L."/>
            <person name="Kruys A."/>
            <person name="Hutchinson M.I."/>
            <person name="Powell A.J."/>
            <person name="Barry K."/>
            <person name="Miller A.N."/>
            <person name="Grigoriev I.V."/>
            <person name="Debuchy R."/>
            <person name="Gladieux P."/>
            <person name="Hiltunen Thoren M."/>
            <person name="Johannesson H."/>
        </authorList>
    </citation>
    <scope>NUCLEOTIDE SEQUENCE</scope>
    <source>
        <strain evidence="11">CBS 359.72</strain>
    </source>
</reference>
<keyword evidence="12" id="KW-1185">Reference proteome</keyword>
<dbReference type="SUPFAM" id="SSF52540">
    <property type="entry name" value="P-loop containing nucleoside triphosphate hydrolases"/>
    <property type="match status" value="1"/>
</dbReference>
<keyword evidence="6" id="KW-0539">Nucleus</keyword>
<dbReference type="Proteomes" id="UP001303647">
    <property type="component" value="Unassembled WGS sequence"/>
</dbReference>
<keyword evidence="4" id="KW-0547">Nucleotide-binding</keyword>
<dbReference type="PANTHER" id="PTHR12705:SF0">
    <property type="entry name" value="ORIGIN RECOGNITION COMPLEX SUBUNIT 5"/>
    <property type="match status" value="1"/>
</dbReference>
<gene>
    <name evidence="11" type="ORF">C7999DRAFT_38866</name>
</gene>
<reference evidence="11" key="2">
    <citation type="submission" date="2023-05" db="EMBL/GenBank/DDBJ databases">
        <authorList>
            <consortium name="Lawrence Berkeley National Laboratory"/>
            <person name="Steindorff A."/>
            <person name="Hensen N."/>
            <person name="Bonometti L."/>
            <person name="Westerberg I."/>
            <person name="Brannstrom I.O."/>
            <person name="Guillou S."/>
            <person name="Cros-Aarteil S."/>
            <person name="Calhoun S."/>
            <person name="Haridas S."/>
            <person name="Kuo A."/>
            <person name="Mondo S."/>
            <person name="Pangilinan J."/>
            <person name="Riley R."/>
            <person name="Labutti K."/>
            <person name="Andreopoulos B."/>
            <person name="Lipzen A."/>
            <person name="Chen C."/>
            <person name="Yanf M."/>
            <person name="Daum C."/>
            <person name="Ng V."/>
            <person name="Clum A."/>
            <person name="Ohm R."/>
            <person name="Martin F."/>
            <person name="Silar P."/>
            <person name="Natvig D."/>
            <person name="Lalanne C."/>
            <person name="Gautier V."/>
            <person name="Ament-Velasquez S.L."/>
            <person name="Kruys A."/>
            <person name="Hutchinson M.I."/>
            <person name="Powell A.J."/>
            <person name="Barry K."/>
            <person name="Miller A.N."/>
            <person name="Grigoriev I.V."/>
            <person name="Debuchy R."/>
            <person name="Gladieux P."/>
            <person name="Thoren M.H."/>
            <person name="Johannesson H."/>
        </authorList>
    </citation>
    <scope>NUCLEOTIDE SEQUENCE</scope>
    <source>
        <strain evidence="11">CBS 359.72</strain>
    </source>
</reference>
<dbReference type="GO" id="GO:0003688">
    <property type="term" value="F:DNA replication origin binding"/>
    <property type="evidence" value="ECO:0007669"/>
    <property type="project" value="TreeGrafter"/>
</dbReference>
<dbReference type="InterPro" id="IPR020796">
    <property type="entry name" value="ORC5"/>
</dbReference>
<evidence type="ECO:0000256" key="7">
    <source>
        <dbReference type="SAM" id="MobiDB-lite"/>
    </source>
</evidence>
<dbReference type="Gene3D" id="3.40.50.300">
    <property type="entry name" value="P-loop containing nucleotide triphosphate hydrolases"/>
    <property type="match status" value="1"/>
</dbReference>
<dbReference type="GO" id="GO:0006270">
    <property type="term" value="P:DNA replication initiation"/>
    <property type="evidence" value="ECO:0007669"/>
    <property type="project" value="TreeGrafter"/>
</dbReference>
<dbReference type="InterPro" id="IPR041664">
    <property type="entry name" value="AAA_16"/>
</dbReference>
<dbReference type="InterPro" id="IPR048866">
    <property type="entry name" value="ORC5_lid"/>
</dbReference>
<evidence type="ECO:0000256" key="1">
    <source>
        <dbReference type="ARBA" id="ARBA00004123"/>
    </source>
</evidence>
<comment type="caution">
    <text evidence="11">The sequence shown here is derived from an EMBL/GenBank/DDBJ whole genome shotgun (WGS) entry which is preliminary data.</text>
</comment>
<dbReference type="InterPro" id="IPR027417">
    <property type="entry name" value="P-loop_NTPase"/>
</dbReference>
<evidence type="ECO:0000259" key="9">
    <source>
        <dbReference type="Pfam" id="PF14630"/>
    </source>
</evidence>
<evidence type="ECO:0000313" key="12">
    <source>
        <dbReference type="Proteomes" id="UP001303647"/>
    </source>
</evidence>
<comment type="subcellular location">
    <subcellularLocation>
        <location evidence="1">Nucleus</location>
    </subcellularLocation>
</comment>
<dbReference type="EMBL" id="MU857616">
    <property type="protein sequence ID" value="KAK4250157.1"/>
    <property type="molecule type" value="Genomic_DNA"/>
</dbReference>
<feature type="domain" description="Origin recognition complex subunit 5 C-terminal" evidence="9">
    <location>
        <begin position="380"/>
        <end position="559"/>
    </location>
</feature>
<protein>
    <submittedName>
        <fullName evidence="11">Origin recognition complex subunit 5 C-terminus-domain-containing protein</fullName>
    </submittedName>
</protein>
<evidence type="ECO:0000256" key="4">
    <source>
        <dbReference type="ARBA" id="ARBA00022741"/>
    </source>
</evidence>
<dbReference type="Pfam" id="PF13191">
    <property type="entry name" value="AAA_16"/>
    <property type="match status" value="1"/>
</dbReference>
<dbReference type="PANTHER" id="PTHR12705">
    <property type="entry name" value="ORIGIN RECOGNITION COMPLEX SUBUNIT 5"/>
    <property type="match status" value="1"/>
</dbReference>
<keyword evidence="5" id="KW-0067">ATP-binding</keyword>
<evidence type="ECO:0000259" key="8">
    <source>
        <dbReference type="Pfam" id="PF13191"/>
    </source>
</evidence>
<dbReference type="GO" id="GO:0005664">
    <property type="term" value="C:nuclear origin of replication recognition complex"/>
    <property type="evidence" value="ECO:0007669"/>
    <property type="project" value="TreeGrafter"/>
</dbReference>
<feature type="region of interest" description="Disordered" evidence="7">
    <location>
        <begin position="402"/>
        <end position="438"/>
    </location>
</feature>
<evidence type="ECO:0000313" key="11">
    <source>
        <dbReference type="EMBL" id="KAK4250157.1"/>
    </source>
</evidence>
<evidence type="ECO:0000259" key="10">
    <source>
        <dbReference type="Pfam" id="PF21639"/>
    </source>
</evidence>
<keyword evidence="3" id="KW-0235">DNA replication</keyword>